<reference evidence="7" key="1">
    <citation type="journal article" date="2017" name="Appl. Environ. Microbiol.">
        <title>Molecular characterization of an Endozoicomonas-like organism causing infection in king scallop Pecten maximus L.</title>
        <authorList>
            <person name="Cano I."/>
            <person name="van Aerle R."/>
            <person name="Ross S."/>
            <person name="Verner-Jeffreys D.W."/>
            <person name="Paley R.K."/>
            <person name="Rimmer G."/>
            <person name="Ryder D."/>
            <person name="Hooper P."/>
            <person name="Stone D."/>
            <person name="Feist S.W."/>
        </authorList>
    </citation>
    <scope>NUCLEOTIDE SEQUENCE</scope>
</reference>
<keyword evidence="6" id="KW-0998">Cell outer membrane</keyword>
<evidence type="ECO:0000256" key="3">
    <source>
        <dbReference type="ARBA" id="ARBA00022692"/>
    </source>
</evidence>
<evidence type="ECO:0000256" key="5">
    <source>
        <dbReference type="ARBA" id="ARBA00023136"/>
    </source>
</evidence>
<proteinExistence type="predicted"/>
<keyword evidence="5" id="KW-0472">Membrane</keyword>
<dbReference type="Pfam" id="PF03349">
    <property type="entry name" value="Toluene_X"/>
    <property type="match status" value="1"/>
</dbReference>
<evidence type="ECO:0000256" key="1">
    <source>
        <dbReference type="ARBA" id="ARBA00004571"/>
    </source>
</evidence>
<dbReference type="InterPro" id="IPR005017">
    <property type="entry name" value="OMPP1/FadL/TodX"/>
</dbReference>
<keyword evidence="2" id="KW-1134">Transmembrane beta strand</keyword>
<gene>
    <name evidence="7" type="ORF">CI610_01967</name>
</gene>
<keyword evidence="3" id="KW-0812">Transmembrane</keyword>
<protein>
    <submittedName>
        <fullName evidence="7">47 kDa outer membrane protein</fullName>
    </submittedName>
</protein>
<comment type="caution">
    <text evidence="7">The sequence shown here is derived from an EMBL/GenBank/DDBJ whole genome shotgun (WGS) entry which is preliminary data.</text>
</comment>
<dbReference type="PANTHER" id="PTHR35093">
    <property type="entry name" value="OUTER MEMBRANE PROTEIN NMB0088-RELATED"/>
    <property type="match status" value="1"/>
</dbReference>
<sequence length="426" mass="47226">MYLLNNKTILAMAAASIIPASFVHAAGFSVNEQSASAMGSAFAGRASNGEDASIGAANPAGIALLDKQQITVGSALILEGGNFEGSYSKEGDTRESKDFLKNTAVPFGHYVLPVNDKFTFGLNVYVPFGLNLDYDDAFAGQYFGDKTLIENVNMQSTFAYQFRDNFSVGVGLTASHISGELTQLSRVKMMGIEFDEINTKVKGDDLAFTWNIGAIWQPDDKTTLGASYHAPTKFTLEGDVTATNMPFGKDFKDDAQLKITMPERTMFSVTHQLNDQWTVMADATWTRWSRLENIFIEDKENAHFNKFVAMEWRDVWAVSTGAAYKMNDQWTFKAGYMYDQSPTTNSNRTVRAPDNNRHWLTAGAKWKTTPNLVFDLAAAYVIMDDAKVDEHAYNPDGSTDEDYGTLTGEYTDSSTWILSAQMTYLF</sequence>
<dbReference type="GO" id="GO:0009279">
    <property type="term" value="C:cell outer membrane"/>
    <property type="evidence" value="ECO:0007669"/>
    <property type="project" value="UniProtKB-SubCell"/>
</dbReference>
<dbReference type="Gene3D" id="2.40.160.60">
    <property type="entry name" value="Outer membrane protein transport protein (OMPP1/FadL/TodX)"/>
    <property type="match status" value="1"/>
</dbReference>
<accession>A0A2H9T785</accession>
<evidence type="ECO:0000256" key="4">
    <source>
        <dbReference type="ARBA" id="ARBA00022729"/>
    </source>
</evidence>
<evidence type="ECO:0000313" key="7">
    <source>
        <dbReference type="EMBL" id="PJE79059.1"/>
    </source>
</evidence>
<dbReference type="SUPFAM" id="SSF56935">
    <property type="entry name" value="Porins"/>
    <property type="match status" value="1"/>
</dbReference>
<evidence type="ECO:0000256" key="6">
    <source>
        <dbReference type="ARBA" id="ARBA00023237"/>
    </source>
</evidence>
<dbReference type="AlphaFoldDB" id="A0A2H9T785"/>
<dbReference type="PANTHER" id="PTHR35093:SF8">
    <property type="entry name" value="OUTER MEMBRANE PROTEIN NMB0088-RELATED"/>
    <property type="match status" value="1"/>
</dbReference>
<keyword evidence="4" id="KW-0732">Signal</keyword>
<comment type="subcellular location">
    <subcellularLocation>
        <location evidence="1">Cell outer membrane</location>
        <topology evidence="1">Multi-pass membrane protein</topology>
    </subcellularLocation>
</comment>
<dbReference type="GO" id="GO:0015483">
    <property type="term" value="F:long-chain fatty acid transporting porin activity"/>
    <property type="evidence" value="ECO:0007669"/>
    <property type="project" value="TreeGrafter"/>
</dbReference>
<organism evidence="7">
    <name type="scientific">invertebrate metagenome</name>
    <dbReference type="NCBI Taxonomy" id="1711999"/>
    <lineage>
        <taxon>unclassified sequences</taxon>
        <taxon>metagenomes</taxon>
        <taxon>organismal metagenomes</taxon>
    </lineage>
</organism>
<dbReference type="EMBL" id="NSIT01000099">
    <property type="protein sequence ID" value="PJE79059.1"/>
    <property type="molecule type" value="Genomic_DNA"/>
</dbReference>
<name>A0A2H9T785_9ZZZZ</name>
<evidence type="ECO:0000256" key="2">
    <source>
        <dbReference type="ARBA" id="ARBA00022452"/>
    </source>
</evidence>